<evidence type="ECO:0000313" key="2">
    <source>
        <dbReference type="EMBL" id="KAB0668845.1"/>
    </source>
</evidence>
<name>A0ABQ6TL62_9BACT</name>
<sequence>MSSYLKKTCCLLSALSMLMTAASAFAADVLRIEPKQHDCGVVDEGVPATMTAVVENVSGKDVHVSSVKTN</sequence>
<reference evidence="2 3" key="1">
    <citation type="journal article" date="2020" name="Microorganisms">
        <title>Description of Three Novel Members in the Family Geobacteraceae, Oryzomonas japonicum gen. nov., sp. nov., Oryzomonas sagensis sp. nov., and Oryzomonas ruber sp. nov.</title>
        <authorList>
            <person name="Xu Z."/>
            <person name="Masuda Y."/>
            <person name="Hayakawa C."/>
            <person name="Ushijima N."/>
            <person name="Kawano K."/>
            <person name="Shiratori Y."/>
            <person name="Senoo K."/>
            <person name="Itoh H."/>
        </authorList>
    </citation>
    <scope>NUCLEOTIDE SEQUENCE [LARGE SCALE GENOMIC DNA]</scope>
    <source>
        <strain evidence="2 3">Red100</strain>
    </source>
</reference>
<comment type="caution">
    <text evidence="2">The sequence shown here is derived from an EMBL/GenBank/DDBJ whole genome shotgun (WGS) entry which is preliminary data.</text>
</comment>
<feature type="signal peptide" evidence="1">
    <location>
        <begin position="1"/>
        <end position="26"/>
    </location>
</feature>
<protein>
    <submittedName>
        <fullName evidence="2">Uncharacterized protein</fullName>
    </submittedName>
</protein>
<organism evidence="2 3">
    <name type="scientific">Oryzomonas sagensis</name>
    <dbReference type="NCBI Taxonomy" id="2603857"/>
    <lineage>
        <taxon>Bacteria</taxon>
        <taxon>Pseudomonadati</taxon>
        <taxon>Thermodesulfobacteriota</taxon>
        <taxon>Desulfuromonadia</taxon>
        <taxon>Geobacterales</taxon>
        <taxon>Geobacteraceae</taxon>
        <taxon>Oryzomonas</taxon>
    </lineage>
</organism>
<gene>
    <name evidence="2" type="ORF">F6V30_15185</name>
</gene>
<proteinExistence type="predicted"/>
<evidence type="ECO:0000313" key="3">
    <source>
        <dbReference type="Proteomes" id="UP000798046"/>
    </source>
</evidence>
<keyword evidence="1" id="KW-0732">Signal</keyword>
<evidence type="ECO:0000256" key="1">
    <source>
        <dbReference type="SAM" id="SignalP"/>
    </source>
</evidence>
<feature type="chain" id="PRO_5045126643" evidence="1">
    <location>
        <begin position="27"/>
        <end position="70"/>
    </location>
</feature>
<accession>A0ABQ6TL62</accession>
<dbReference type="Proteomes" id="UP000798046">
    <property type="component" value="Unassembled WGS sequence"/>
</dbReference>
<dbReference type="RefSeq" id="WP_151157821.1">
    <property type="nucleotide sequence ID" value="NZ_VZRA01000005.1"/>
</dbReference>
<dbReference type="EMBL" id="VZRA01000005">
    <property type="protein sequence ID" value="KAB0668845.1"/>
    <property type="molecule type" value="Genomic_DNA"/>
</dbReference>
<keyword evidence="3" id="KW-1185">Reference proteome</keyword>